<evidence type="ECO:0000313" key="3">
    <source>
        <dbReference type="Proteomes" id="UP000807371"/>
    </source>
</evidence>
<feature type="domain" description="VOC" evidence="1">
    <location>
        <begin position="12"/>
        <end position="133"/>
    </location>
</feature>
<dbReference type="InterPro" id="IPR029068">
    <property type="entry name" value="Glyas_Bleomycin-R_OHBP_Dase"/>
</dbReference>
<dbReference type="SUPFAM" id="SSF54593">
    <property type="entry name" value="Glyoxalase/Bleomycin resistance protein/Dihydroxybiphenyl dioxygenase"/>
    <property type="match status" value="1"/>
</dbReference>
<dbReference type="CDD" id="cd07247">
    <property type="entry name" value="SgaA_N_like"/>
    <property type="match status" value="2"/>
</dbReference>
<dbReference type="Proteomes" id="UP000807371">
    <property type="component" value="Unassembled WGS sequence"/>
</dbReference>
<accession>A0ABS0NNA8</accession>
<dbReference type="PANTHER" id="PTHR33993">
    <property type="entry name" value="GLYOXALASE-RELATED"/>
    <property type="match status" value="1"/>
</dbReference>
<dbReference type="InterPro" id="IPR052164">
    <property type="entry name" value="Anthracycline_SecMetBiosynth"/>
</dbReference>
<dbReference type="EMBL" id="JACYXC010000001">
    <property type="protein sequence ID" value="MBH5336684.1"/>
    <property type="molecule type" value="Genomic_DNA"/>
</dbReference>
<evidence type="ECO:0000259" key="1">
    <source>
        <dbReference type="PROSITE" id="PS51819"/>
    </source>
</evidence>
<sequence>MPEVTTRYAPGTPCWTDLAAPDQQAALDFYAGLFGWSGEIGPPETGGYSVCALRGLPVAGIMAAQIMDDAVTDEPAAPTVWTTYLASDDADATAAAVAAHGGTVHSPVMAVHDLGRMLVAADPTGAVFGVWEAREFVGAGLVNEPNTVIWNELNTTDPATAGAFYRAVFGIEPAPVEDVAGAEGYSTLTVAGRPVGGMQALPASAPPEAVPHWLVYFAVTDPDDTCRRLAATGGTVLQPPFDMVAGRMALVTDGAGAPFAVIRPSPLGETG</sequence>
<feature type="domain" description="VOC" evidence="1">
    <location>
        <begin position="147"/>
        <end position="264"/>
    </location>
</feature>
<protein>
    <submittedName>
        <fullName evidence="2">VOC family protein</fullName>
    </submittedName>
</protein>
<dbReference type="RefSeq" id="WP_197990061.1">
    <property type="nucleotide sequence ID" value="NZ_JACYXC010000001.1"/>
</dbReference>
<dbReference type="Pfam" id="PF00903">
    <property type="entry name" value="Glyoxalase"/>
    <property type="match status" value="2"/>
</dbReference>
<dbReference type="Gene3D" id="3.10.180.10">
    <property type="entry name" value="2,3-Dihydroxybiphenyl 1,2-Dioxygenase, domain 1"/>
    <property type="match status" value="2"/>
</dbReference>
<dbReference type="PROSITE" id="PS51819">
    <property type="entry name" value="VOC"/>
    <property type="match status" value="2"/>
</dbReference>
<reference evidence="2 3" key="1">
    <citation type="submission" date="2020-09" db="EMBL/GenBank/DDBJ databases">
        <title>Biosynthesis of the nuclear factor of activated T cells inhibitor NFAT-133 and its congeners in Streptomyces pactum.</title>
        <authorList>
            <person name="Zhou W."/>
            <person name="Posri P."/>
            <person name="Abugrain M.E."/>
            <person name="Weisberg A.J."/>
            <person name="Chang J.H."/>
            <person name="Mahmud T."/>
        </authorList>
    </citation>
    <scope>NUCLEOTIDE SEQUENCE [LARGE SCALE GENOMIC DNA]</scope>
    <source>
        <strain evidence="2 3">ATCC 27456</strain>
    </source>
</reference>
<organism evidence="2 3">
    <name type="scientific">Streptomyces pactum</name>
    <dbReference type="NCBI Taxonomy" id="68249"/>
    <lineage>
        <taxon>Bacteria</taxon>
        <taxon>Bacillati</taxon>
        <taxon>Actinomycetota</taxon>
        <taxon>Actinomycetes</taxon>
        <taxon>Kitasatosporales</taxon>
        <taxon>Streptomycetaceae</taxon>
        <taxon>Streptomyces</taxon>
    </lineage>
</organism>
<gene>
    <name evidence="2" type="ORF">IHE55_18645</name>
</gene>
<dbReference type="InterPro" id="IPR004360">
    <property type="entry name" value="Glyas_Fos-R_dOase_dom"/>
</dbReference>
<proteinExistence type="predicted"/>
<dbReference type="InterPro" id="IPR037523">
    <property type="entry name" value="VOC_core"/>
</dbReference>
<keyword evidence="3" id="KW-1185">Reference proteome</keyword>
<evidence type="ECO:0000313" key="2">
    <source>
        <dbReference type="EMBL" id="MBH5336684.1"/>
    </source>
</evidence>
<dbReference type="PANTHER" id="PTHR33993:SF14">
    <property type="entry name" value="GB|AAF24581.1"/>
    <property type="match status" value="1"/>
</dbReference>
<comment type="caution">
    <text evidence="2">The sequence shown here is derived from an EMBL/GenBank/DDBJ whole genome shotgun (WGS) entry which is preliminary data.</text>
</comment>
<name>A0ABS0NNA8_9ACTN</name>